<dbReference type="NCBIfam" id="TIGR00915">
    <property type="entry name" value="2A0602"/>
    <property type="match status" value="1"/>
</dbReference>
<comment type="subcellular location">
    <subcellularLocation>
        <location evidence="1">Cell inner membrane</location>
        <topology evidence="1">Multi-pass membrane protein</topology>
    </subcellularLocation>
</comment>
<dbReference type="Pfam" id="PF00873">
    <property type="entry name" value="ACR_tran"/>
    <property type="match status" value="1"/>
</dbReference>
<reference evidence="11" key="1">
    <citation type="submission" date="2016-09" db="EMBL/GenBank/DDBJ databases">
        <authorList>
            <person name="Koehorst J."/>
        </authorList>
    </citation>
    <scope>NUCLEOTIDE SEQUENCE [LARGE SCALE GENOMIC DNA]</scope>
</reference>
<organism evidence="10 11">
    <name type="scientific">Akkermansia glycaniphila</name>
    <dbReference type="NCBI Taxonomy" id="1679444"/>
    <lineage>
        <taxon>Bacteria</taxon>
        <taxon>Pseudomonadati</taxon>
        <taxon>Verrucomicrobiota</taxon>
        <taxon>Verrucomicrobiia</taxon>
        <taxon>Verrucomicrobiales</taxon>
        <taxon>Akkermansiaceae</taxon>
        <taxon>Akkermansia</taxon>
    </lineage>
</organism>
<evidence type="ECO:0000256" key="1">
    <source>
        <dbReference type="ARBA" id="ARBA00004429"/>
    </source>
</evidence>
<keyword evidence="3" id="KW-0813">Transport</keyword>
<dbReference type="EMBL" id="LT629973">
    <property type="protein sequence ID" value="SEH77690.1"/>
    <property type="molecule type" value="Genomic_DNA"/>
</dbReference>
<feature type="transmembrane region" description="Helical" evidence="9">
    <location>
        <begin position="1001"/>
        <end position="1023"/>
    </location>
</feature>
<dbReference type="AlphaFoldDB" id="A0A1C7PAQ8"/>
<evidence type="ECO:0000256" key="2">
    <source>
        <dbReference type="ARBA" id="ARBA00010942"/>
    </source>
</evidence>
<evidence type="ECO:0000256" key="7">
    <source>
        <dbReference type="ARBA" id="ARBA00022989"/>
    </source>
</evidence>
<dbReference type="Gene3D" id="3.30.70.1430">
    <property type="entry name" value="Multidrug efflux transporter AcrB pore domain"/>
    <property type="match status" value="2"/>
</dbReference>
<keyword evidence="8 9" id="KW-0472">Membrane</keyword>
<dbReference type="GO" id="GO:0015562">
    <property type="term" value="F:efflux transmembrane transporter activity"/>
    <property type="evidence" value="ECO:0007669"/>
    <property type="project" value="InterPro"/>
</dbReference>
<dbReference type="FunFam" id="1.20.1640.10:FF:000001">
    <property type="entry name" value="Efflux pump membrane transporter"/>
    <property type="match status" value="1"/>
</dbReference>
<sequence length="1035" mass="112127">MAQFFINRPIFAWVVSFLIMLAGILSLRMLPIAQYPDIAPPVINLTTTYPGASAKDIEEAVTAVIEREMNGAPGLLYMSATSNSNGTTEMALTFKQGTNPDLAAVEVQNRLKIVDPRLPETVRKEGVLIEKAANNIQLMVALSSDGTFDETTLGEWATARIMPELKRVKGVGKVQAFGSERAMRIWPNPAKMEALRITASDIVQAVASQSSRIIIGDIGGAAVTPDASINASIIAEDPLCTVEEFENISLRTLQDGATVRIKDIASVELGASNYSMFSRMNGKPSTGLGIKMAPGSNAVETTALIREKMDELSKDFPPGMFYRIPYETSKFVEISIEKVVTTLLEAIVLVFIVMYLFLQNFRATLIPTLVVPVALLGTFAVMWGMGYSINMLTMFGMVLSIGILVDDAIVVVENAERIMSEEGLPPKEAARKAMNQISGAIIGITAVLVSVFIPMAFFGGAVGNIYRQFSLTLVISIAFSAFLALSLTPALCATLLKPVEAGHHHEKKGFFGWFNRSVARSTTRYGRIVSGILRRPVRSFLLYALCIGGAAYLYTNQPSSFLPEEDQGNVIVCISMPPGTLQDETRAKTRELEQYIRDNEPIDYVYTVGGFSYFGSGPNTAIFFIGLKDWKDRPESSQAAASIVARINAIYAADKKMEVRAFNMPALPELDNSAGFDFRLLNRGDLDDDTFLQARNTLLGKANQHPDLAGVYFAGQADVPQIRVSIDREKAFAMQVPMEEIGNSLAVMFGSSYVGDFMLGNQVRRIIIQSDGQNRIENTDIGRLYVRSSTGNLLPLSSFVTAEWTSGPPQLARYNGYPSYSINGAAPPGKSSGEAMAAMEQLAAQLPQGVGFEWTGQSYEEKQSGSQAMILFGLSILVVFLVLSALYESWSIPFSVILVVPLGLLGALLAIFLRDMPNDIYFKVGLITTIGLSAKNAILIVEVAKDLYRDGMPLLEATLQASRLRLRPILMTSLAFGVGVLPLAFARGAGAGAQMAVGTGVLGGIITATVLAVFLVPLFFYIIMKISGKKPGTAS</sequence>
<dbReference type="STRING" id="1679444.PYTT_0667"/>
<evidence type="ECO:0000313" key="10">
    <source>
        <dbReference type="EMBL" id="SEH77690.1"/>
    </source>
</evidence>
<dbReference type="Gene3D" id="3.30.70.1440">
    <property type="entry name" value="Multidrug efflux transporter AcrB pore domain"/>
    <property type="match status" value="1"/>
</dbReference>
<dbReference type="InterPro" id="IPR027463">
    <property type="entry name" value="AcrB_DN_DC_subdom"/>
</dbReference>
<evidence type="ECO:0000256" key="4">
    <source>
        <dbReference type="ARBA" id="ARBA00022475"/>
    </source>
</evidence>
<proteinExistence type="inferred from homology"/>
<dbReference type="PRINTS" id="PR00702">
    <property type="entry name" value="ACRIFLAVINRP"/>
</dbReference>
<dbReference type="PATRIC" id="fig|1679444.3.peg.1025"/>
<dbReference type="Gene3D" id="3.30.70.1320">
    <property type="entry name" value="Multidrug efflux transporter AcrB pore domain like"/>
    <property type="match status" value="1"/>
</dbReference>
<feature type="transmembrane region" description="Helical" evidence="9">
    <location>
        <begin position="339"/>
        <end position="358"/>
    </location>
</feature>
<evidence type="ECO:0000256" key="3">
    <source>
        <dbReference type="ARBA" id="ARBA00022448"/>
    </source>
</evidence>
<feature type="transmembrane region" description="Helical" evidence="9">
    <location>
        <begin position="12"/>
        <end position="30"/>
    </location>
</feature>
<feature type="transmembrane region" description="Helical" evidence="9">
    <location>
        <begin position="969"/>
        <end position="989"/>
    </location>
</feature>
<keyword evidence="7 9" id="KW-1133">Transmembrane helix</keyword>
<dbReference type="RefSeq" id="WP_067776984.1">
    <property type="nucleotide sequence ID" value="NZ_LIGX01000032.1"/>
</dbReference>
<dbReference type="FunFam" id="3.30.70.1430:FF:000001">
    <property type="entry name" value="Efflux pump membrane transporter"/>
    <property type="match status" value="1"/>
</dbReference>
<dbReference type="NCBIfam" id="NF000282">
    <property type="entry name" value="RND_permease_1"/>
    <property type="match status" value="1"/>
</dbReference>
<comment type="similarity">
    <text evidence="2">Belongs to the resistance-nodulation-cell division (RND) (TC 2.A.6) family.</text>
</comment>
<dbReference type="Gene3D" id="1.20.1640.10">
    <property type="entry name" value="Multidrug efflux transporter AcrB transmembrane domain"/>
    <property type="match status" value="2"/>
</dbReference>
<dbReference type="OrthoDB" id="9757876at2"/>
<evidence type="ECO:0000256" key="8">
    <source>
        <dbReference type="ARBA" id="ARBA00023136"/>
    </source>
</evidence>
<feature type="transmembrane region" description="Helical" evidence="9">
    <location>
        <begin position="604"/>
        <end position="627"/>
    </location>
</feature>
<keyword evidence="11" id="KW-1185">Reference proteome</keyword>
<feature type="transmembrane region" description="Helical" evidence="9">
    <location>
        <begin position="537"/>
        <end position="555"/>
    </location>
</feature>
<feature type="transmembrane region" description="Helical" evidence="9">
    <location>
        <begin position="469"/>
        <end position="496"/>
    </location>
</feature>
<evidence type="ECO:0000256" key="9">
    <source>
        <dbReference type="SAM" id="Phobius"/>
    </source>
</evidence>
<dbReference type="Gene3D" id="3.30.2090.10">
    <property type="entry name" value="Multidrug efflux transporter AcrB TolC docking domain, DN and DC subdomains"/>
    <property type="match status" value="2"/>
</dbReference>
<evidence type="ECO:0000313" key="11">
    <source>
        <dbReference type="Proteomes" id="UP000176204"/>
    </source>
</evidence>
<evidence type="ECO:0000256" key="6">
    <source>
        <dbReference type="ARBA" id="ARBA00022692"/>
    </source>
</evidence>
<name>A0A1C7PAQ8_9BACT</name>
<feature type="transmembrane region" description="Helical" evidence="9">
    <location>
        <begin position="892"/>
        <end position="913"/>
    </location>
</feature>
<keyword evidence="6 9" id="KW-0812">Transmembrane</keyword>
<dbReference type="KEGG" id="agl:PYTT_0667"/>
<dbReference type="Proteomes" id="UP000176204">
    <property type="component" value="Chromosome I"/>
</dbReference>
<dbReference type="SUPFAM" id="SSF82714">
    <property type="entry name" value="Multidrug efflux transporter AcrB TolC docking domain, DN and DC subdomains"/>
    <property type="match status" value="2"/>
</dbReference>
<dbReference type="PANTHER" id="PTHR32063">
    <property type="match status" value="1"/>
</dbReference>
<dbReference type="InterPro" id="IPR004764">
    <property type="entry name" value="MdtF-like"/>
</dbReference>
<dbReference type="SUPFAM" id="SSF82866">
    <property type="entry name" value="Multidrug efflux transporter AcrB transmembrane domain"/>
    <property type="match status" value="2"/>
</dbReference>
<dbReference type="GO" id="GO:0009636">
    <property type="term" value="P:response to toxic substance"/>
    <property type="evidence" value="ECO:0007669"/>
    <property type="project" value="UniProtKB-ARBA"/>
</dbReference>
<dbReference type="GO" id="GO:0005886">
    <property type="term" value="C:plasma membrane"/>
    <property type="evidence" value="ECO:0007669"/>
    <property type="project" value="UniProtKB-SubCell"/>
</dbReference>
<feature type="transmembrane region" description="Helical" evidence="9">
    <location>
        <begin position="391"/>
        <end position="412"/>
    </location>
</feature>
<evidence type="ECO:0000256" key="5">
    <source>
        <dbReference type="ARBA" id="ARBA00022519"/>
    </source>
</evidence>
<protein>
    <submittedName>
        <fullName evidence="10">2a0602: rnd transporter hydrophobe/amphiphile efflux-1 (Hae1) family</fullName>
    </submittedName>
</protein>
<dbReference type="GO" id="GO:0042910">
    <property type="term" value="F:xenobiotic transmembrane transporter activity"/>
    <property type="evidence" value="ECO:0007669"/>
    <property type="project" value="TreeGrafter"/>
</dbReference>
<keyword evidence="5" id="KW-0997">Cell inner membrane</keyword>
<gene>
    <name evidence="10" type="ORF">PYTT_0667</name>
</gene>
<feature type="transmembrane region" description="Helical" evidence="9">
    <location>
        <begin position="365"/>
        <end position="385"/>
    </location>
</feature>
<keyword evidence="4" id="KW-1003">Cell membrane</keyword>
<feature type="transmembrane region" description="Helical" evidence="9">
    <location>
        <begin position="433"/>
        <end position="457"/>
    </location>
</feature>
<dbReference type="SUPFAM" id="SSF82693">
    <property type="entry name" value="Multidrug efflux transporter AcrB pore domain, PN1, PN2, PC1 and PC2 subdomains"/>
    <property type="match status" value="3"/>
</dbReference>
<feature type="transmembrane region" description="Helical" evidence="9">
    <location>
        <begin position="868"/>
        <end position="886"/>
    </location>
</feature>
<accession>A0A1C7PAQ8</accession>
<dbReference type="InterPro" id="IPR001036">
    <property type="entry name" value="Acrflvin-R"/>
</dbReference>
<dbReference type="PANTHER" id="PTHR32063:SF10">
    <property type="entry name" value="EFFLUX PUMP MEMBRANE TRANSPORTER"/>
    <property type="match status" value="1"/>
</dbReference>